<dbReference type="PANTHER" id="PTHR33116:SF78">
    <property type="entry name" value="OS12G0587133 PROTEIN"/>
    <property type="match status" value="1"/>
</dbReference>
<evidence type="ECO:0000259" key="1">
    <source>
        <dbReference type="PROSITE" id="PS50878"/>
    </source>
</evidence>
<sequence>MDGYANLSALKRQCSVKWAQGALLMWINDGDKNTNFFHALTRICAYANHISQVVDSNGNTCCEHEHIEQAFLHYYKNLWTTLNNTSVGILDALPTALPCLSATKSDMLCREVSRDEVYHTISALLAGKSPGPDGFNSKFFTKFWPIIGDQTDTMNTPRMLIKLDIEKAYDTIDWNAILAIISCMNFPDHWISWVSTCLQSCSFSLLINGSLSPWFSSSRGVRQGDPISSYLFILVSQTLTHMLNISFSINMIHGFNPNLSNNFNHLMYADDLILITQGSRKAARSVNLCLDLYSKLTSQCPNLSKSHIYFPSWYNKHVSNRICSILNLKAASIPFKYLGVLISPKRIASSAFMHIVDKISLTYKRCSNFHLSPTAKTVLIKSTILSIPTYTLSVYLIPDGILSVITKVVRKFFWSRDSNGKGIHNVSWNVINEGKTEEGIGIRNLALAKYSLMAKHVFKYLNNDDAIWVNILKLKYGDINFWKNSTLANCSWIFHSIFRTDDRIKPFCRINSVNVNCTSLN</sequence>
<dbReference type="Pfam" id="PF00078">
    <property type="entry name" value="RVT_1"/>
    <property type="match status" value="1"/>
</dbReference>
<evidence type="ECO:0000313" key="3">
    <source>
        <dbReference type="RefSeq" id="XP_039120341.1"/>
    </source>
</evidence>
<dbReference type="GeneID" id="120256728"/>
<reference evidence="3" key="1">
    <citation type="submission" date="2025-08" db="UniProtKB">
        <authorList>
            <consortium name="RefSeq"/>
        </authorList>
    </citation>
    <scope>IDENTIFICATION</scope>
</reference>
<dbReference type="Proteomes" id="UP001515500">
    <property type="component" value="Unplaced"/>
</dbReference>
<proteinExistence type="predicted"/>
<dbReference type="PANTHER" id="PTHR33116">
    <property type="entry name" value="REVERSE TRANSCRIPTASE ZINC-BINDING DOMAIN-CONTAINING PROTEIN-RELATED-RELATED"/>
    <property type="match status" value="1"/>
</dbReference>
<feature type="domain" description="Reverse transcriptase" evidence="1">
    <location>
        <begin position="1"/>
        <end position="342"/>
    </location>
</feature>
<dbReference type="InterPro" id="IPR043502">
    <property type="entry name" value="DNA/RNA_pol_sf"/>
</dbReference>
<dbReference type="AlphaFoldDB" id="A0AB40AZ97"/>
<organism evidence="2 3">
    <name type="scientific">Dioscorea cayennensis subsp. rotundata</name>
    <name type="common">White Guinea yam</name>
    <name type="synonym">Dioscorea rotundata</name>
    <dbReference type="NCBI Taxonomy" id="55577"/>
    <lineage>
        <taxon>Eukaryota</taxon>
        <taxon>Viridiplantae</taxon>
        <taxon>Streptophyta</taxon>
        <taxon>Embryophyta</taxon>
        <taxon>Tracheophyta</taxon>
        <taxon>Spermatophyta</taxon>
        <taxon>Magnoliopsida</taxon>
        <taxon>Liliopsida</taxon>
        <taxon>Dioscoreales</taxon>
        <taxon>Dioscoreaceae</taxon>
        <taxon>Dioscorea</taxon>
    </lineage>
</organism>
<dbReference type="InterPro" id="IPR000477">
    <property type="entry name" value="RT_dom"/>
</dbReference>
<dbReference type="RefSeq" id="XP_039120341.1">
    <property type="nucleotide sequence ID" value="XM_039264407.1"/>
</dbReference>
<dbReference type="SUPFAM" id="SSF56672">
    <property type="entry name" value="DNA/RNA polymerases"/>
    <property type="match status" value="1"/>
</dbReference>
<accession>A0AB40AZ97</accession>
<dbReference type="PROSITE" id="PS50878">
    <property type="entry name" value="RT_POL"/>
    <property type="match status" value="1"/>
</dbReference>
<keyword evidence="2" id="KW-1185">Reference proteome</keyword>
<name>A0AB40AZ97_DIOCR</name>
<protein>
    <submittedName>
        <fullName evidence="3">Uncharacterized protein LOC120256728</fullName>
    </submittedName>
</protein>
<gene>
    <name evidence="3" type="primary">LOC120256728</name>
</gene>
<evidence type="ECO:0000313" key="2">
    <source>
        <dbReference type="Proteomes" id="UP001515500"/>
    </source>
</evidence>